<organism evidence="1 2">
    <name type="scientific">Actinoplanes utahensis</name>
    <dbReference type="NCBI Taxonomy" id="1869"/>
    <lineage>
        <taxon>Bacteria</taxon>
        <taxon>Bacillati</taxon>
        <taxon>Actinomycetota</taxon>
        <taxon>Actinomycetes</taxon>
        <taxon>Micromonosporales</taxon>
        <taxon>Micromonosporaceae</taxon>
        <taxon>Actinoplanes</taxon>
    </lineage>
</organism>
<sequence length="214" mass="22508">MLSPLAGLAVLAGCSGGEQPRPMAVAPSASQPAAVAPVYTGIRGECPELSSPESVRYTGSQPPRSYPLPRLHDSRIWIHCGWLSPSSGKLRMEVRIQIFRDGFKPAFTGHGNAAASHRLMADMTASEVRGKPAGSLRVSTVTTAYGEALVRADGTHHTLTQTTLTGNAVLTVIVKEPEDSATDVATRTGKMLGNPAAAADAITAEVAKQLLRQR</sequence>
<comment type="caution">
    <text evidence="1">The sequence shown here is derived from an EMBL/GenBank/DDBJ whole genome shotgun (WGS) entry which is preliminary data.</text>
</comment>
<name>A0A0A6UK11_ACTUT</name>
<evidence type="ECO:0000313" key="2">
    <source>
        <dbReference type="Proteomes" id="UP000054537"/>
    </source>
</evidence>
<proteinExistence type="predicted"/>
<evidence type="ECO:0000313" key="1">
    <source>
        <dbReference type="EMBL" id="KHD75771.1"/>
    </source>
</evidence>
<dbReference type="AlphaFoldDB" id="A0A0A6UK11"/>
<accession>A0A0A6UK11</accession>
<gene>
    <name evidence="1" type="ORF">MB27_21435</name>
</gene>
<dbReference type="Proteomes" id="UP000054537">
    <property type="component" value="Unassembled WGS sequence"/>
</dbReference>
<protein>
    <submittedName>
        <fullName evidence="1">Uncharacterized protein</fullName>
    </submittedName>
</protein>
<keyword evidence="2" id="KW-1185">Reference proteome</keyword>
<dbReference type="EMBL" id="JRTT01000024">
    <property type="protein sequence ID" value="KHD75771.1"/>
    <property type="molecule type" value="Genomic_DNA"/>
</dbReference>
<reference evidence="1 2" key="1">
    <citation type="submission" date="2014-10" db="EMBL/GenBank/DDBJ databases">
        <title>Draft genome sequence of Actinoplanes utahensis NRRL 12052.</title>
        <authorList>
            <person name="Velasco-Bucheli B."/>
            <person name="del Cerro C."/>
            <person name="Hormigo D."/>
            <person name="Garcia J.L."/>
            <person name="Acebal C."/>
            <person name="Arroyo M."/>
            <person name="de la Mata I."/>
        </authorList>
    </citation>
    <scope>NUCLEOTIDE SEQUENCE [LARGE SCALE GENOMIC DNA]</scope>
    <source>
        <strain evidence="1 2">NRRL 12052</strain>
    </source>
</reference>